<organism evidence="1">
    <name type="scientific">viral metagenome</name>
    <dbReference type="NCBI Taxonomy" id="1070528"/>
    <lineage>
        <taxon>unclassified sequences</taxon>
        <taxon>metagenomes</taxon>
        <taxon>organismal metagenomes</taxon>
    </lineage>
</organism>
<sequence>MGNFFGPFKPGASIRLKIECRHWDMGTLSDPSTSQTITLDDSEGGSILADAALTKASTGKYHRVYTTSGASHQGTWKGHFEMTSGSEVAQAFFAFELGNYAEDGGLFKKGDSVRLKVFVWDEDTNEPSDPATSQKVYLYGPEGTLVLNGQALTKEAAGEYFFAYATTASSHAGKWTGYFELNDSAEITMVPFYFQLED</sequence>
<name>A0A6M3IHM9_9ZZZZ</name>
<reference evidence="1" key="1">
    <citation type="submission" date="2020-03" db="EMBL/GenBank/DDBJ databases">
        <title>The deep terrestrial virosphere.</title>
        <authorList>
            <person name="Holmfeldt K."/>
            <person name="Nilsson E."/>
            <person name="Simone D."/>
            <person name="Lopez-Fernandez M."/>
            <person name="Wu X."/>
            <person name="de Brujin I."/>
            <person name="Lundin D."/>
            <person name="Andersson A."/>
            <person name="Bertilsson S."/>
            <person name="Dopson M."/>
        </authorList>
    </citation>
    <scope>NUCLEOTIDE SEQUENCE</scope>
    <source>
        <strain evidence="1">MM415B01761</strain>
    </source>
</reference>
<evidence type="ECO:0000313" key="1">
    <source>
        <dbReference type="EMBL" id="QJA56959.1"/>
    </source>
</evidence>
<protein>
    <submittedName>
        <fullName evidence="1">Uncharacterized protein</fullName>
    </submittedName>
</protein>
<proteinExistence type="predicted"/>
<gene>
    <name evidence="1" type="ORF">MM415B01761_0003</name>
</gene>
<dbReference type="AlphaFoldDB" id="A0A6M3IHM9"/>
<accession>A0A6M3IHM9</accession>
<dbReference type="EMBL" id="MT141247">
    <property type="protein sequence ID" value="QJA56959.1"/>
    <property type="molecule type" value="Genomic_DNA"/>
</dbReference>